<proteinExistence type="predicted"/>
<dbReference type="InterPro" id="IPR032808">
    <property type="entry name" value="DoxX"/>
</dbReference>
<keyword evidence="2 5" id="KW-0812">Transmembrane</keyword>
<comment type="caution">
    <text evidence="6">The sequence shown here is derived from an EMBL/GenBank/DDBJ whole genome shotgun (WGS) entry which is preliminary data.</text>
</comment>
<evidence type="ECO:0000256" key="4">
    <source>
        <dbReference type="ARBA" id="ARBA00023136"/>
    </source>
</evidence>
<evidence type="ECO:0000313" key="6">
    <source>
        <dbReference type="EMBL" id="MFB9626565.1"/>
    </source>
</evidence>
<comment type="subcellular location">
    <subcellularLocation>
        <location evidence="1">Membrane</location>
        <topology evidence="1">Multi-pass membrane protein</topology>
    </subcellularLocation>
</comment>
<feature type="transmembrane region" description="Helical" evidence="5">
    <location>
        <begin position="94"/>
        <end position="114"/>
    </location>
</feature>
<dbReference type="Pfam" id="PF13564">
    <property type="entry name" value="DoxX_2"/>
    <property type="match status" value="1"/>
</dbReference>
<keyword evidence="3 5" id="KW-1133">Transmembrane helix</keyword>
<dbReference type="Proteomes" id="UP001589532">
    <property type="component" value="Unassembled WGS sequence"/>
</dbReference>
<keyword evidence="7" id="KW-1185">Reference proteome</keyword>
<evidence type="ECO:0000313" key="7">
    <source>
        <dbReference type="Proteomes" id="UP001589532"/>
    </source>
</evidence>
<reference evidence="6 7" key="1">
    <citation type="submission" date="2024-09" db="EMBL/GenBank/DDBJ databases">
        <authorList>
            <person name="Sun Q."/>
            <person name="Mori K."/>
        </authorList>
    </citation>
    <scope>NUCLEOTIDE SEQUENCE [LARGE SCALE GENOMIC DNA]</scope>
    <source>
        <strain evidence="6 7">JCM 3143</strain>
    </source>
</reference>
<feature type="transmembrane region" description="Helical" evidence="5">
    <location>
        <begin position="38"/>
        <end position="60"/>
    </location>
</feature>
<evidence type="ECO:0000256" key="3">
    <source>
        <dbReference type="ARBA" id="ARBA00022989"/>
    </source>
</evidence>
<evidence type="ECO:0000256" key="2">
    <source>
        <dbReference type="ARBA" id="ARBA00022692"/>
    </source>
</evidence>
<organism evidence="6 7">
    <name type="scientific">Nonomuraea helvata</name>
    <dbReference type="NCBI Taxonomy" id="37484"/>
    <lineage>
        <taxon>Bacteria</taxon>
        <taxon>Bacillati</taxon>
        <taxon>Actinomycetota</taxon>
        <taxon>Actinomycetes</taxon>
        <taxon>Streptosporangiales</taxon>
        <taxon>Streptosporangiaceae</taxon>
        <taxon>Nonomuraea</taxon>
    </lineage>
</organism>
<name>A0ABV5S4H5_9ACTN</name>
<sequence>MFIAYAVIAVLLAIALGASGYAKLTRNERIVTGLTGLGVPLGLFPFLAACEIAGAVGLLIGLWYAPLGIAAAVGLVLYFVGALGTHLVKRDFKGMPNALIMFVPSVAALVLGLASL</sequence>
<keyword evidence="4 5" id="KW-0472">Membrane</keyword>
<dbReference type="EMBL" id="JBHMBW010000023">
    <property type="protein sequence ID" value="MFB9626565.1"/>
    <property type="molecule type" value="Genomic_DNA"/>
</dbReference>
<evidence type="ECO:0000256" key="5">
    <source>
        <dbReference type="SAM" id="Phobius"/>
    </source>
</evidence>
<protein>
    <submittedName>
        <fullName evidence="6">DoxX family protein</fullName>
    </submittedName>
</protein>
<feature type="transmembrane region" description="Helical" evidence="5">
    <location>
        <begin position="67"/>
        <end position="88"/>
    </location>
</feature>
<evidence type="ECO:0000256" key="1">
    <source>
        <dbReference type="ARBA" id="ARBA00004141"/>
    </source>
</evidence>
<accession>A0ABV5S4H5</accession>
<dbReference type="RefSeq" id="WP_345000959.1">
    <property type="nucleotide sequence ID" value="NZ_BAAAXV010000009.1"/>
</dbReference>
<gene>
    <name evidence="6" type="ORF">ACFFSA_26055</name>
</gene>